<dbReference type="RefSeq" id="WP_153973165.1">
    <property type="nucleotide sequence ID" value="NZ_JACRWE010000003.1"/>
</dbReference>
<evidence type="ECO:0000313" key="2">
    <source>
        <dbReference type="Proteomes" id="UP000609849"/>
    </source>
</evidence>
<reference evidence="1 2" key="1">
    <citation type="submission" date="2020-08" db="EMBL/GenBank/DDBJ databases">
        <authorList>
            <person name="Liu C."/>
            <person name="Sun Q."/>
        </authorList>
    </citation>
    <scope>NUCLEOTIDE SEQUENCE [LARGE SCALE GENOMIC DNA]</scope>
    <source>
        <strain evidence="1 2">NSJ-18</strain>
    </source>
</reference>
<evidence type="ECO:0000313" key="1">
    <source>
        <dbReference type="EMBL" id="MBC5996451.1"/>
    </source>
</evidence>
<comment type="caution">
    <text evidence="1">The sequence shown here is derived from an EMBL/GenBank/DDBJ whole genome shotgun (WGS) entry which is preliminary data.</text>
</comment>
<dbReference type="Proteomes" id="UP000609849">
    <property type="component" value="Unassembled WGS sequence"/>
</dbReference>
<gene>
    <name evidence="1" type="ORF">H8923_06720</name>
</gene>
<sequence>MAGKNYKQKIIFGMDSIHVATVDTDGTFGTPVEILGAKACECSFESSEKFEYADNKVVDSDKRVTKGSGKLSVIGLTMEEKALLSGVEVMSGGVAIGATTNAPNLALMFAQNKRDGGKILNVIYSCQFSIPSIQAVSTEEEREAQIVELDFTCLPDINDQLFMYQVDTTDSTADSTMVSKWFTEVQKPKPTAGV</sequence>
<dbReference type="InterPro" id="IPR006490">
    <property type="entry name" value="Maj_tail_phi13"/>
</dbReference>
<dbReference type="NCBIfam" id="TIGR01603">
    <property type="entry name" value="maj_tail_phi13"/>
    <property type="match status" value="1"/>
</dbReference>
<protein>
    <recommendedName>
        <fullName evidence="3">Phage tail protein</fullName>
    </recommendedName>
</protein>
<accession>A0ABR7JNE1</accession>
<name>A0ABR7JNE1_9FIRM</name>
<organism evidence="1 2">
    <name type="scientific">Romboutsia faecis</name>
    <dbReference type="NCBI Taxonomy" id="2764597"/>
    <lineage>
        <taxon>Bacteria</taxon>
        <taxon>Bacillati</taxon>
        <taxon>Bacillota</taxon>
        <taxon>Clostridia</taxon>
        <taxon>Peptostreptococcales</taxon>
        <taxon>Peptostreptococcaceae</taxon>
        <taxon>Romboutsia</taxon>
    </lineage>
</organism>
<evidence type="ECO:0008006" key="3">
    <source>
        <dbReference type="Google" id="ProtNLM"/>
    </source>
</evidence>
<proteinExistence type="predicted"/>
<dbReference type="EMBL" id="JACRWE010000003">
    <property type="protein sequence ID" value="MBC5996451.1"/>
    <property type="molecule type" value="Genomic_DNA"/>
</dbReference>
<keyword evidence="2" id="KW-1185">Reference proteome</keyword>